<evidence type="ECO:0000313" key="4">
    <source>
        <dbReference type="Proteomes" id="UP000235703"/>
    </source>
</evidence>
<dbReference type="GO" id="GO:0004497">
    <property type="term" value="F:monooxygenase activity"/>
    <property type="evidence" value="ECO:0007669"/>
    <property type="project" value="UniProtKB-KW"/>
</dbReference>
<evidence type="ECO:0000313" key="2">
    <source>
        <dbReference type="EMBL" id="NNG79305.1"/>
    </source>
</evidence>
<evidence type="ECO:0000313" key="5">
    <source>
        <dbReference type="Proteomes" id="UP000549517"/>
    </source>
</evidence>
<keyword evidence="3" id="KW-0503">Monooxygenase</keyword>
<dbReference type="Proteomes" id="UP000549517">
    <property type="component" value="Unassembled WGS sequence"/>
</dbReference>
<protein>
    <submittedName>
        <fullName evidence="3">Antibiotic biosynthesis monooxygenase</fullName>
    </submittedName>
</protein>
<evidence type="ECO:0000313" key="3">
    <source>
        <dbReference type="EMBL" id="PMB99396.1"/>
    </source>
</evidence>
<dbReference type="EMBL" id="JABEMC010000004">
    <property type="protein sequence ID" value="NNG79305.1"/>
    <property type="molecule type" value="Genomic_DNA"/>
</dbReference>
<dbReference type="EMBL" id="PNFZ01000001">
    <property type="protein sequence ID" value="PMB99396.1"/>
    <property type="molecule type" value="Genomic_DNA"/>
</dbReference>
<comment type="caution">
    <text evidence="3">The sequence shown here is derived from an EMBL/GenBank/DDBJ whole genome shotgun (WGS) entry which is preliminary data.</text>
</comment>
<name>A0A2N6PL47_9MICO</name>
<accession>A0A2N6PL47</accession>
<dbReference type="PANTHER" id="PTHR34474:SF2">
    <property type="entry name" value="SIGNAL TRANSDUCTION PROTEIN TRAP"/>
    <property type="match status" value="1"/>
</dbReference>
<organism evidence="3 4">
    <name type="scientific">Brevibacterium luteolum</name>
    <dbReference type="NCBI Taxonomy" id="199591"/>
    <lineage>
        <taxon>Bacteria</taxon>
        <taxon>Bacillati</taxon>
        <taxon>Actinomycetota</taxon>
        <taxon>Actinomycetes</taxon>
        <taxon>Micrococcales</taxon>
        <taxon>Brevibacteriaceae</taxon>
        <taxon>Brevibacterium</taxon>
    </lineage>
</organism>
<sequence length="111" mass="12137">MSVVKINALTVPAETGDEIVNRFAPAIERLDSFEGFERFALLKPTDDRSVWFVYTQWASEEAYEGWKNSRSFASSHAEGAEKKKPVATGAELLEFETTLEATGFGSGGAGQ</sequence>
<dbReference type="InterPro" id="IPR011008">
    <property type="entry name" value="Dimeric_a/b-barrel"/>
</dbReference>
<feature type="domain" description="ABM" evidence="1">
    <location>
        <begin position="3"/>
        <end position="95"/>
    </location>
</feature>
<dbReference type="Pfam" id="PF03992">
    <property type="entry name" value="ABM"/>
    <property type="match status" value="1"/>
</dbReference>
<dbReference type="RefSeq" id="WP_102160401.1">
    <property type="nucleotide sequence ID" value="NZ_BAAAKH010000009.1"/>
</dbReference>
<dbReference type="PANTHER" id="PTHR34474">
    <property type="entry name" value="SIGNAL TRANSDUCTION PROTEIN TRAP"/>
    <property type="match status" value="1"/>
</dbReference>
<reference evidence="3 4" key="1">
    <citation type="submission" date="2017-09" db="EMBL/GenBank/DDBJ databases">
        <title>Bacterial strain isolated from the female urinary microbiota.</title>
        <authorList>
            <person name="Thomas-White K."/>
            <person name="Kumar N."/>
            <person name="Forster S."/>
            <person name="Putonti C."/>
            <person name="Lawley T."/>
            <person name="Wolfe A.J."/>
        </authorList>
    </citation>
    <scope>NUCLEOTIDE SEQUENCE [LARGE SCALE GENOMIC DNA]</scope>
    <source>
        <strain evidence="3 4">UMB0680</strain>
    </source>
</reference>
<keyword evidence="3" id="KW-0560">Oxidoreductase</keyword>
<evidence type="ECO:0000259" key="1">
    <source>
        <dbReference type="PROSITE" id="PS51725"/>
    </source>
</evidence>
<proteinExistence type="predicted"/>
<dbReference type="Proteomes" id="UP000235703">
    <property type="component" value="Unassembled WGS sequence"/>
</dbReference>
<reference evidence="2 5" key="2">
    <citation type="submission" date="2020-05" db="EMBL/GenBank/DDBJ databases">
        <title>MicrobeNet Type strains.</title>
        <authorList>
            <person name="Nicholson A.C."/>
        </authorList>
    </citation>
    <scope>NUCLEOTIDE SEQUENCE [LARGE SCALE GENOMIC DNA]</scope>
    <source>
        <strain evidence="2 5">CCUG 46604</strain>
    </source>
</reference>
<dbReference type="PROSITE" id="PS51725">
    <property type="entry name" value="ABM"/>
    <property type="match status" value="1"/>
</dbReference>
<dbReference type="OrthoDB" id="5518003at2"/>
<dbReference type="InterPro" id="IPR050404">
    <property type="entry name" value="Heme-degrading_MO"/>
</dbReference>
<dbReference type="Gene3D" id="3.30.70.100">
    <property type="match status" value="1"/>
</dbReference>
<gene>
    <name evidence="3" type="ORF">CJ198_02435</name>
    <name evidence="2" type="ORF">HLA91_07955</name>
</gene>
<dbReference type="AlphaFoldDB" id="A0A2N6PL47"/>
<dbReference type="SUPFAM" id="SSF54909">
    <property type="entry name" value="Dimeric alpha+beta barrel"/>
    <property type="match status" value="1"/>
</dbReference>
<keyword evidence="4" id="KW-1185">Reference proteome</keyword>
<dbReference type="InterPro" id="IPR007138">
    <property type="entry name" value="ABM_dom"/>
</dbReference>